<evidence type="ECO:0000313" key="2">
    <source>
        <dbReference type="Proteomes" id="UP001626550"/>
    </source>
</evidence>
<keyword evidence="2" id="KW-1185">Reference proteome</keyword>
<organism evidence="1 2">
    <name type="scientific">Cichlidogyrus casuarinus</name>
    <dbReference type="NCBI Taxonomy" id="1844966"/>
    <lineage>
        <taxon>Eukaryota</taxon>
        <taxon>Metazoa</taxon>
        <taxon>Spiralia</taxon>
        <taxon>Lophotrochozoa</taxon>
        <taxon>Platyhelminthes</taxon>
        <taxon>Monogenea</taxon>
        <taxon>Monopisthocotylea</taxon>
        <taxon>Dactylogyridea</taxon>
        <taxon>Ancyrocephalidae</taxon>
        <taxon>Cichlidogyrus</taxon>
    </lineage>
</organism>
<accession>A0ABD2PU81</accession>
<protein>
    <submittedName>
        <fullName evidence="1">Uncharacterized protein</fullName>
    </submittedName>
</protein>
<dbReference type="Proteomes" id="UP001626550">
    <property type="component" value="Unassembled WGS sequence"/>
</dbReference>
<gene>
    <name evidence="1" type="ORF">Ciccas_010400</name>
</gene>
<reference evidence="1 2" key="1">
    <citation type="submission" date="2024-11" db="EMBL/GenBank/DDBJ databases">
        <title>Adaptive evolution of stress response genes in parasites aligns with host niche diversity.</title>
        <authorList>
            <person name="Hahn C."/>
            <person name="Resl P."/>
        </authorList>
    </citation>
    <scope>NUCLEOTIDE SEQUENCE [LARGE SCALE GENOMIC DNA]</scope>
    <source>
        <strain evidence="1">EGGRZ-B1_66</strain>
        <tissue evidence="1">Body</tissue>
    </source>
</reference>
<evidence type="ECO:0000313" key="1">
    <source>
        <dbReference type="EMBL" id="KAL3311026.1"/>
    </source>
</evidence>
<sequence>MESRDGFDERGQFTSGTNNYILFMDEFECKKTDDKPPYVSKSVEDIYKTVAGDGQGWTKLDNMCYEKKHNDTLSNKICYSNVSDLTAKTYILPSEVIGYSKDIRLFGLSQSQPYRIGTYPFYPPTWAYCEGLGSKPSFTIKFPMKADLSYRMSDGDNELFINMMFDPFERYAGIDYNDFVYQGNSGRILLDLYEGYAFNINSKAKTCEISGIDLKHEMLSEFLYIGNDTLTYEIREHMKIFDYPEDKVQIFDLGYIPLLNRNEYRLNTKSSDGKVIDITFDFDSDPKSKDTSNLKSKITFDPVTKKTTTVSNIMQSKESTFMSKYSPVFCYVELENRQPDCKIRDIGLTWYMDLEDAKRFNLDRERDNIRKAILNEFLWSYNKFIRKHRYTFNNRVSVKGRSTAVFGTTIMPKVPEFRKSVHILSLTRGESEYSLK</sequence>
<comment type="caution">
    <text evidence="1">The sequence shown here is derived from an EMBL/GenBank/DDBJ whole genome shotgun (WGS) entry which is preliminary data.</text>
</comment>
<dbReference type="EMBL" id="JBJKFK010002489">
    <property type="protein sequence ID" value="KAL3311026.1"/>
    <property type="molecule type" value="Genomic_DNA"/>
</dbReference>
<name>A0ABD2PU81_9PLAT</name>
<proteinExistence type="predicted"/>
<dbReference type="AlphaFoldDB" id="A0ABD2PU81"/>